<keyword evidence="1" id="KW-1133">Transmembrane helix</keyword>
<dbReference type="Proteomes" id="UP000018877">
    <property type="component" value="Unassembled WGS sequence"/>
</dbReference>
<organism evidence="3 4">
    <name type="scientific">Neobacillus vireti LMG 21834</name>
    <dbReference type="NCBI Taxonomy" id="1131730"/>
    <lineage>
        <taxon>Bacteria</taxon>
        <taxon>Bacillati</taxon>
        <taxon>Bacillota</taxon>
        <taxon>Bacilli</taxon>
        <taxon>Bacillales</taxon>
        <taxon>Bacillaceae</taxon>
        <taxon>Neobacillus</taxon>
    </lineage>
</organism>
<dbReference type="GO" id="GO:0052621">
    <property type="term" value="F:diguanylate cyclase activity"/>
    <property type="evidence" value="ECO:0007669"/>
    <property type="project" value="TreeGrafter"/>
</dbReference>
<name>A0AB94IT40_9BACI</name>
<dbReference type="Pfam" id="PF00990">
    <property type="entry name" value="GGDEF"/>
    <property type="match status" value="1"/>
</dbReference>
<dbReference type="SMART" id="SM00267">
    <property type="entry name" value="GGDEF"/>
    <property type="match status" value="1"/>
</dbReference>
<feature type="transmembrane region" description="Helical" evidence="1">
    <location>
        <begin position="101"/>
        <end position="120"/>
    </location>
</feature>
<evidence type="ECO:0000313" key="4">
    <source>
        <dbReference type="Proteomes" id="UP000018877"/>
    </source>
</evidence>
<feature type="transmembrane region" description="Helical" evidence="1">
    <location>
        <begin position="126"/>
        <end position="142"/>
    </location>
</feature>
<keyword evidence="4" id="KW-1185">Reference proteome</keyword>
<dbReference type="CDD" id="cd01949">
    <property type="entry name" value="GGDEF"/>
    <property type="match status" value="1"/>
</dbReference>
<feature type="transmembrane region" description="Helical" evidence="1">
    <location>
        <begin position="69"/>
        <end position="89"/>
    </location>
</feature>
<dbReference type="InterPro" id="IPR050469">
    <property type="entry name" value="Diguanylate_Cyclase"/>
</dbReference>
<gene>
    <name evidence="3" type="ORF">BAVI_03569</name>
</gene>
<dbReference type="InterPro" id="IPR000160">
    <property type="entry name" value="GGDEF_dom"/>
</dbReference>
<dbReference type="AlphaFoldDB" id="A0AB94IT40"/>
<feature type="transmembrane region" description="Helical" evidence="1">
    <location>
        <begin position="149"/>
        <end position="170"/>
    </location>
</feature>
<dbReference type="PANTHER" id="PTHR45138">
    <property type="entry name" value="REGULATORY COMPONENTS OF SENSORY TRANSDUCTION SYSTEM"/>
    <property type="match status" value="1"/>
</dbReference>
<dbReference type="SUPFAM" id="SSF55073">
    <property type="entry name" value="Nucleotide cyclase"/>
    <property type="match status" value="1"/>
</dbReference>
<dbReference type="Gene3D" id="3.30.70.270">
    <property type="match status" value="1"/>
</dbReference>
<evidence type="ECO:0000313" key="3">
    <source>
        <dbReference type="EMBL" id="ETI70133.1"/>
    </source>
</evidence>
<sequence>MRSFMINLLTGKLKNSTTNTTTKEFTIYNYDILYERLKLVSYMLIFTYPIFFIVDFFLLTNLANPTYKVVLAGVHLSGLVISVIFLMIYCSGKKVFKTRTVNSYILLYLLIGAISSINSQLLTGNIYAYLIIIFGVAVIFPVPPKHLVLSYSAIHGLFVIGLILIAPNNYSLLMKLINSTGAVVVSYMIVLTFYAFRKNDFLNRLKLRKNEESFRRLFHMNPSPLILAKRSNGEILLMNHQAITYYHLDPSQTDANFLFQNLQEKIDILTRLEEQKVIKSYVTEQQITADTRKWSMLQFEMVDYLDENCILIGTTDITAMKEKEEELSKYASIDMLTGVRNRRSGIELLQKRLSDAPAAEEFILCYIDINDLKKANDNYGHSTGDDLIKTCCKTINKHIDEKDVLFRLGGDEFIILFFQKQMAAVHQVWSNISMDFQFMNETGQKPYQISASHGYYHHKPGTVISLEEILELADQEMYKNKQGKTMGTRTCPT</sequence>
<protein>
    <submittedName>
        <fullName evidence="3">Diguanylate cyclase/phosphodiesterase</fullName>
    </submittedName>
</protein>
<dbReference type="EMBL" id="ALAN01000026">
    <property type="protein sequence ID" value="ETI70133.1"/>
    <property type="molecule type" value="Genomic_DNA"/>
</dbReference>
<dbReference type="GO" id="GO:0043709">
    <property type="term" value="P:cell adhesion involved in single-species biofilm formation"/>
    <property type="evidence" value="ECO:0007669"/>
    <property type="project" value="TreeGrafter"/>
</dbReference>
<dbReference type="PROSITE" id="PS50887">
    <property type="entry name" value="GGDEF"/>
    <property type="match status" value="1"/>
</dbReference>
<reference evidence="3 4" key="1">
    <citation type="journal article" date="2014" name="Environ. Microbiol.">
        <title>The nitrate-ammonifying and nosZ-carrying bacterium Bacillus vireti is a potent source and sink for nitric and nitrous oxide under high nitrate conditions.</title>
        <authorList>
            <person name="Mania D."/>
            <person name="Heylen K."/>
            <person name="van Spanning R.J."/>
            <person name="Frostegard A."/>
        </authorList>
    </citation>
    <scope>NUCLEOTIDE SEQUENCE [LARGE SCALE GENOMIC DNA]</scope>
    <source>
        <strain evidence="3 4">LMG 21834</strain>
    </source>
</reference>
<dbReference type="InterPro" id="IPR043128">
    <property type="entry name" value="Rev_trsase/Diguanyl_cyclase"/>
</dbReference>
<feature type="transmembrane region" description="Helical" evidence="1">
    <location>
        <begin position="39"/>
        <end position="63"/>
    </location>
</feature>
<evidence type="ECO:0000259" key="2">
    <source>
        <dbReference type="PROSITE" id="PS50887"/>
    </source>
</evidence>
<evidence type="ECO:0000256" key="1">
    <source>
        <dbReference type="SAM" id="Phobius"/>
    </source>
</evidence>
<feature type="domain" description="GGDEF" evidence="2">
    <location>
        <begin position="360"/>
        <end position="493"/>
    </location>
</feature>
<accession>A0AB94IT40</accession>
<proteinExistence type="predicted"/>
<dbReference type="InterPro" id="IPR029787">
    <property type="entry name" value="Nucleotide_cyclase"/>
</dbReference>
<dbReference type="GO" id="GO:0005886">
    <property type="term" value="C:plasma membrane"/>
    <property type="evidence" value="ECO:0007669"/>
    <property type="project" value="TreeGrafter"/>
</dbReference>
<keyword evidence="1" id="KW-0472">Membrane</keyword>
<dbReference type="NCBIfam" id="TIGR00254">
    <property type="entry name" value="GGDEF"/>
    <property type="match status" value="1"/>
</dbReference>
<keyword evidence="1" id="KW-0812">Transmembrane</keyword>
<feature type="transmembrane region" description="Helical" evidence="1">
    <location>
        <begin position="176"/>
        <end position="196"/>
    </location>
</feature>
<dbReference type="GO" id="GO:1902201">
    <property type="term" value="P:negative regulation of bacterial-type flagellum-dependent cell motility"/>
    <property type="evidence" value="ECO:0007669"/>
    <property type="project" value="TreeGrafter"/>
</dbReference>
<dbReference type="PANTHER" id="PTHR45138:SF23">
    <property type="entry name" value="SIGNALING PROTEIN"/>
    <property type="match status" value="1"/>
</dbReference>
<comment type="caution">
    <text evidence="3">The sequence shown here is derived from an EMBL/GenBank/DDBJ whole genome shotgun (WGS) entry which is preliminary data.</text>
</comment>